<dbReference type="Gramene" id="KQL02484">
    <property type="protein sequence ID" value="KQL02484"/>
    <property type="gene ID" value="SETIT_014799mg"/>
</dbReference>
<dbReference type="HOGENOM" id="CLU_2817309_0_0_1"/>
<reference evidence="1" key="2">
    <citation type="submission" date="2018-08" db="UniProtKB">
        <authorList>
            <consortium name="EnsemblPlants"/>
        </authorList>
    </citation>
    <scope>IDENTIFICATION</scope>
    <source>
        <strain evidence="1">Yugu1</strain>
    </source>
</reference>
<evidence type="ECO:0000313" key="1">
    <source>
        <dbReference type="EnsemblPlants" id="KQL02484"/>
    </source>
</evidence>
<name>K3YKN0_SETIT</name>
<evidence type="ECO:0000313" key="2">
    <source>
        <dbReference type="Proteomes" id="UP000004995"/>
    </source>
</evidence>
<proteinExistence type="predicted"/>
<dbReference type="Proteomes" id="UP000004995">
    <property type="component" value="Unassembled WGS sequence"/>
</dbReference>
<accession>K3YKN0</accession>
<dbReference type="EnsemblPlants" id="KQL02484">
    <property type="protein sequence ID" value="KQL02484"/>
    <property type="gene ID" value="SETIT_014799mg"/>
</dbReference>
<sequence>MERTDNRINTITCTLMLTYYGCNNGSTTHLYTALASVYADNRNNGGGGRLMTPLFPLLHKWCTMQMI</sequence>
<reference evidence="2" key="1">
    <citation type="journal article" date="2012" name="Nat. Biotechnol.">
        <title>Reference genome sequence of the model plant Setaria.</title>
        <authorList>
            <person name="Bennetzen J.L."/>
            <person name="Schmutz J."/>
            <person name="Wang H."/>
            <person name="Percifield R."/>
            <person name="Hawkins J."/>
            <person name="Pontaroli A.C."/>
            <person name="Estep M."/>
            <person name="Feng L."/>
            <person name="Vaughn J.N."/>
            <person name="Grimwood J."/>
            <person name="Jenkins J."/>
            <person name="Barry K."/>
            <person name="Lindquist E."/>
            <person name="Hellsten U."/>
            <person name="Deshpande S."/>
            <person name="Wang X."/>
            <person name="Wu X."/>
            <person name="Mitros T."/>
            <person name="Triplett J."/>
            <person name="Yang X."/>
            <person name="Ye C.Y."/>
            <person name="Mauro-Herrera M."/>
            <person name="Wang L."/>
            <person name="Li P."/>
            <person name="Sharma M."/>
            <person name="Sharma R."/>
            <person name="Ronald P.C."/>
            <person name="Panaud O."/>
            <person name="Kellogg E.A."/>
            <person name="Brutnell T.P."/>
            <person name="Doust A.N."/>
            <person name="Tuskan G.A."/>
            <person name="Rokhsar D."/>
            <person name="Devos K.M."/>
        </authorList>
    </citation>
    <scope>NUCLEOTIDE SEQUENCE [LARGE SCALE GENOMIC DNA]</scope>
    <source>
        <strain evidence="2">cv. Yugu1</strain>
    </source>
</reference>
<dbReference type="AlphaFoldDB" id="K3YKN0"/>
<dbReference type="InParanoid" id="K3YKN0"/>
<dbReference type="EMBL" id="AGNK02003980">
    <property type="status" value="NOT_ANNOTATED_CDS"/>
    <property type="molecule type" value="Genomic_DNA"/>
</dbReference>
<keyword evidence="2" id="KW-1185">Reference proteome</keyword>
<organism evidence="1 2">
    <name type="scientific">Setaria italica</name>
    <name type="common">Foxtail millet</name>
    <name type="synonym">Panicum italicum</name>
    <dbReference type="NCBI Taxonomy" id="4555"/>
    <lineage>
        <taxon>Eukaryota</taxon>
        <taxon>Viridiplantae</taxon>
        <taxon>Streptophyta</taxon>
        <taxon>Embryophyta</taxon>
        <taxon>Tracheophyta</taxon>
        <taxon>Spermatophyta</taxon>
        <taxon>Magnoliopsida</taxon>
        <taxon>Liliopsida</taxon>
        <taxon>Poales</taxon>
        <taxon>Poaceae</taxon>
        <taxon>PACMAD clade</taxon>
        <taxon>Panicoideae</taxon>
        <taxon>Panicodae</taxon>
        <taxon>Paniceae</taxon>
        <taxon>Cenchrinae</taxon>
        <taxon>Setaria</taxon>
    </lineage>
</organism>
<protein>
    <submittedName>
        <fullName evidence="1">Uncharacterized protein</fullName>
    </submittedName>
</protein>